<gene>
    <name evidence="3" type="primary">yhdE_3</name>
    <name evidence="3" type="ORF">GALL_66980</name>
</gene>
<dbReference type="GO" id="GO:0047429">
    <property type="term" value="F:nucleoside triphosphate diphosphatase activity"/>
    <property type="evidence" value="ECO:0007669"/>
    <property type="project" value="InterPro"/>
</dbReference>
<evidence type="ECO:0000256" key="2">
    <source>
        <dbReference type="ARBA" id="ARBA00022801"/>
    </source>
</evidence>
<dbReference type="CDD" id="cd00555">
    <property type="entry name" value="Maf"/>
    <property type="match status" value="1"/>
</dbReference>
<dbReference type="PIRSF" id="PIRSF006305">
    <property type="entry name" value="Maf"/>
    <property type="match status" value="1"/>
</dbReference>
<keyword evidence="2" id="KW-0378">Hydrolase</keyword>
<proteinExistence type="inferred from homology"/>
<dbReference type="HAMAP" id="MF_00528">
    <property type="entry name" value="Maf"/>
    <property type="match status" value="1"/>
</dbReference>
<evidence type="ECO:0000256" key="1">
    <source>
        <dbReference type="ARBA" id="ARBA00001968"/>
    </source>
</evidence>
<dbReference type="Gene3D" id="3.90.950.10">
    <property type="match status" value="1"/>
</dbReference>
<protein>
    <submittedName>
        <fullName evidence="3">Maf-like protein YhdE</fullName>
    </submittedName>
</protein>
<dbReference type="PANTHER" id="PTHR43213:SF5">
    <property type="entry name" value="BIFUNCTIONAL DTTP_UTP PYROPHOSPHATASE_METHYLTRANSFERASE PROTEIN-RELATED"/>
    <property type="match status" value="1"/>
</dbReference>
<dbReference type="SUPFAM" id="SSF52972">
    <property type="entry name" value="ITPase-like"/>
    <property type="match status" value="1"/>
</dbReference>
<sequence length="205" mass="22909">MSKHQRIYLASQSPRRRELLKQIGIHYDMLLLRSDPRRKVGVDETPHDGEAPLDYVQRVCHDKARAGWETLILRNLPLLPVLAADTTVTLEGSIIGKPDDNEHAAEILRMLSGTRHQVLTAVAVAFEDRLEMRLSTTAITFDTLGEERIRRYLLTGEAHDKAGAYGIQGHAGAFVKHIEGSYTGVMGLPLYETVELLKLFGYPAP</sequence>
<dbReference type="PANTHER" id="PTHR43213">
    <property type="entry name" value="BIFUNCTIONAL DTTP/UTP PYROPHOSPHATASE/METHYLTRANSFERASE PROTEIN-RELATED"/>
    <property type="match status" value="1"/>
</dbReference>
<evidence type="ECO:0000313" key="3">
    <source>
        <dbReference type="EMBL" id="OIR11841.1"/>
    </source>
</evidence>
<comment type="cofactor">
    <cofactor evidence="1">
        <name>a divalent metal cation</name>
        <dbReference type="ChEBI" id="CHEBI:60240"/>
    </cofactor>
</comment>
<organism evidence="3">
    <name type="scientific">mine drainage metagenome</name>
    <dbReference type="NCBI Taxonomy" id="410659"/>
    <lineage>
        <taxon>unclassified sequences</taxon>
        <taxon>metagenomes</taxon>
        <taxon>ecological metagenomes</taxon>
    </lineage>
</organism>
<name>A0A1J5STI8_9ZZZZ</name>
<dbReference type="InterPro" id="IPR029001">
    <property type="entry name" value="ITPase-like_fam"/>
</dbReference>
<dbReference type="EMBL" id="MLJW01000019">
    <property type="protein sequence ID" value="OIR11841.1"/>
    <property type="molecule type" value="Genomic_DNA"/>
</dbReference>
<dbReference type="Pfam" id="PF02545">
    <property type="entry name" value="Maf"/>
    <property type="match status" value="1"/>
</dbReference>
<accession>A0A1J5STI8</accession>
<dbReference type="InterPro" id="IPR003697">
    <property type="entry name" value="Maf-like"/>
</dbReference>
<dbReference type="NCBIfam" id="TIGR00172">
    <property type="entry name" value="maf"/>
    <property type="match status" value="1"/>
</dbReference>
<comment type="caution">
    <text evidence="3">The sequence shown here is derived from an EMBL/GenBank/DDBJ whole genome shotgun (WGS) entry which is preliminary data.</text>
</comment>
<dbReference type="AlphaFoldDB" id="A0A1J5STI8"/>
<reference evidence="3" key="1">
    <citation type="submission" date="2016-10" db="EMBL/GenBank/DDBJ databases">
        <title>Sequence of Gallionella enrichment culture.</title>
        <authorList>
            <person name="Poehlein A."/>
            <person name="Muehling M."/>
            <person name="Daniel R."/>
        </authorList>
    </citation>
    <scope>NUCLEOTIDE SEQUENCE</scope>
</reference>